<dbReference type="InterPro" id="IPR013128">
    <property type="entry name" value="Peptidase_C1A"/>
</dbReference>
<accession>A0A811KG72</accession>
<dbReference type="PROSITE" id="PS00139">
    <property type="entry name" value="THIOL_PROTEASE_CYS"/>
    <property type="match status" value="1"/>
</dbReference>
<keyword evidence="5" id="KW-0788">Thiol protease</keyword>
<evidence type="ECO:0000256" key="4">
    <source>
        <dbReference type="ARBA" id="ARBA00022801"/>
    </source>
</evidence>
<keyword evidence="12" id="KW-1185">Reference proteome</keyword>
<evidence type="ECO:0000259" key="10">
    <source>
        <dbReference type="SMART" id="SM00645"/>
    </source>
</evidence>
<keyword evidence="2" id="KW-0645">Protease</keyword>
<gene>
    <name evidence="11" type="ORF">BOKJ2_LOCUS5293</name>
</gene>
<feature type="domain" description="Peptidase C1A papain C-terminal" evidence="10">
    <location>
        <begin position="108"/>
        <end position="361"/>
    </location>
</feature>
<dbReference type="Pfam" id="PF00112">
    <property type="entry name" value="Peptidase_C1"/>
    <property type="match status" value="1"/>
</dbReference>
<dbReference type="PANTHER" id="PTHR12411">
    <property type="entry name" value="CYSTEINE PROTEASE FAMILY C1-RELATED"/>
    <property type="match status" value="1"/>
</dbReference>
<feature type="signal peptide" evidence="9">
    <location>
        <begin position="1"/>
        <end position="21"/>
    </location>
</feature>
<dbReference type="SMART" id="SM00645">
    <property type="entry name" value="Pept_C1"/>
    <property type="match status" value="1"/>
</dbReference>
<evidence type="ECO:0000256" key="3">
    <source>
        <dbReference type="ARBA" id="ARBA00022729"/>
    </source>
</evidence>
<dbReference type="PROSITE" id="PS00640">
    <property type="entry name" value="THIOL_PROTEASE_ASN"/>
    <property type="match status" value="1"/>
</dbReference>
<evidence type="ECO:0000256" key="1">
    <source>
        <dbReference type="ARBA" id="ARBA00008455"/>
    </source>
</evidence>
<evidence type="ECO:0000256" key="7">
    <source>
        <dbReference type="ARBA" id="ARBA00023157"/>
    </source>
</evidence>
<keyword evidence="6" id="KW-0865">Zymogen</keyword>
<dbReference type="GO" id="GO:0006508">
    <property type="term" value="P:proteolysis"/>
    <property type="evidence" value="ECO:0007669"/>
    <property type="project" value="UniProtKB-KW"/>
</dbReference>
<evidence type="ECO:0000313" key="11">
    <source>
        <dbReference type="EMBL" id="CAD5213839.1"/>
    </source>
</evidence>
<dbReference type="EMBL" id="CAJFDH010000003">
    <property type="protein sequence ID" value="CAD5213839.1"/>
    <property type="molecule type" value="Genomic_DNA"/>
</dbReference>
<dbReference type="Proteomes" id="UP000614601">
    <property type="component" value="Unassembled WGS sequence"/>
</dbReference>
<dbReference type="OrthoDB" id="10058785at2759"/>
<dbReference type="InterPro" id="IPR000169">
    <property type="entry name" value="Pept_cys_AS"/>
</dbReference>
<feature type="compositionally biased region" description="Basic residues" evidence="8">
    <location>
        <begin position="24"/>
        <end position="37"/>
    </location>
</feature>
<dbReference type="GO" id="GO:0008234">
    <property type="term" value="F:cysteine-type peptidase activity"/>
    <property type="evidence" value="ECO:0007669"/>
    <property type="project" value="UniProtKB-KW"/>
</dbReference>
<evidence type="ECO:0000256" key="2">
    <source>
        <dbReference type="ARBA" id="ARBA00022670"/>
    </source>
</evidence>
<keyword evidence="3 9" id="KW-0732">Signal</keyword>
<dbReference type="PROSITE" id="PS00639">
    <property type="entry name" value="THIOL_PROTEASE_HIS"/>
    <property type="match status" value="1"/>
</dbReference>
<sequence>MKSIIIITLISILVLSTLTEAKRPKSGHAKRKPHPRRTNSIQGEGLVKDLKSQNSSWHAELNHRFKNRNVDEILKSLGVADDHDDIVDEYEAKHPVANDVYGYSNTAIPSSFDSRTQWPQCNKTIARIADQSKCGSCWAVSSAGAFSDRMCIATNGSKVVNLSADDLLTCCNGCGVGCTGGYPFKAFNYIKQYGVVSGGDYNDNSTCMPYPFPPCSGSAASSYSQCVGFGGDFNAPQCTSQCQQSYRRQYTQDKRFALTPLSFRQNPQAMQQEIMTNGPIVFAAMEVYEDFLYYRGGVYQHMSGGYIGLHAVRVIGWGTQNNLPYWIVANSWGSQWGENGFFRILRGYNHCNIESTANAATVDVQRSG</sequence>
<dbReference type="InterPro" id="IPR000668">
    <property type="entry name" value="Peptidase_C1A_C"/>
</dbReference>
<evidence type="ECO:0000256" key="5">
    <source>
        <dbReference type="ARBA" id="ARBA00022807"/>
    </source>
</evidence>
<comment type="similarity">
    <text evidence="1">Belongs to the peptidase C1 family.</text>
</comment>
<dbReference type="FunFam" id="3.90.70.10:FF:000031">
    <property type="entry name" value="Cathepsin B"/>
    <property type="match status" value="1"/>
</dbReference>
<dbReference type="Proteomes" id="UP000783686">
    <property type="component" value="Unassembled WGS sequence"/>
</dbReference>
<dbReference type="CDD" id="cd02620">
    <property type="entry name" value="Peptidase_C1A_CathepsinB"/>
    <property type="match status" value="1"/>
</dbReference>
<dbReference type="EMBL" id="CAJFCW020000003">
    <property type="protein sequence ID" value="CAG9101652.1"/>
    <property type="molecule type" value="Genomic_DNA"/>
</dbReference>
<evidence type="ECO:0000313" key="12">
    <source>
        <dbReference type="Proteomes" id="UP000614601"/>
    </source>
</evidence>
<feature type="chain" id="PRO_5035681559" description="Peptidase C1A papain C-terminal domain-containing protein" evidence="9">
    <location>
        <begin position="22"/>
        <end position="368"/>
    </location>
</feature>
<dbReference type="Gene3D" id="3.90.70.10">
    <property type="entry name" value="Cysteine proteinases"/>
    <property type="match status" value="1"/>
</dbReference>
<dbReference type="PRINTS" id="PR00705">
    <property type="entry name" value="PAPAIN"/>
</dbReference>
<organism evidence="11 12">
    <name type="scientific">Bursaphelenchus okinawaensis</name>
    <dbReference type="NCBI Taxonomy" id="465554"/>
    <lineage>
        <taxon>Eukaryota</taxon>
        <taxon>Metazoa</taxon>
        <taxon>Ecdysozoa</taxon>
        <taxon>Nematoda</taxon>
        <taxon>Chromadorea</taxon>
        <taxon>Rhabditida</taxon>
        <taxon>Tylenchina</taxon>
        <taxon>Tylenchomorpha</taxon>
        <taxon>Aphelenchoidea</taxon>
        <taxon>Aphelenchoididae</taxon>
        <taxon>Bursaphelenchus</taxon>
    </lineage>
</organism>
<dbReference type="SUPFAM" id="SSF54001">
    <property type="entry name" value="Cysteine proteinases"/>
    <property type="match status" value="1"/>
</dbReference>
<dbReference type="InterPro" id="IPR025661">
    <property type="entry name" value="Pept_asp_AS"/>
</dbReference>
<dbReference type="AlphaFoldDB" id="A0A811KG72"/>
<dbReference type="InterPro" id="IPR038765">
    <property type="entry name" value="Papain-like_cys_pep_sf"/>
</dbReference>
<dbReference type="InterPro" id="IPR025660">
    <property type="entry name" value="Pept_his_AS"/>
</dbReference>
<keyword evidence="4" id="KW-0378">Hydrolase</keyword>
<name>A0A811KG72_9BILA</name>
<keyword evidence="7" id="KW-1015">Disulfide bond</keyword>
<evidence type="ECO:0000256" key="8">
    <source>
        <dbReference type="SAM" id="MobiDB-lite"/>
    </source>
</evidence>
<proteinExistence type="inferred from homology"/>
<protein>
    <recommendedName>
        <fullName evidence="10">Peptidase C1A papain C-terminal domain-containing protein</fullName>
    </recommendedName>
</protein>
<evidence type="ECO:0000256" key="6">
    <source>
        <dbReference type="ARBA" id="ARBA00023145"/>
    </source>
</evidence>
<evidence type="ECO:0000256" key="9">
    <source>
        <dbReference type="SAM" id="SignalP"/>
    </source>
</evidence>
<comment type="caution">
    <text evidence="11">The sequence shown here is derived from an EMBL/GenBank/DDBJ whole genome shotgun (WGS) entry which is preliminary data.</text>
</comment>
<reference evidence="11" key="1">
    <citation type="submission" date="2020-09" db="EMBL/GenBank/DDBJ databases">
        <authorList>
            <person name="Kikuchi T."/>
        </authorList>
    </citation>
    <scope>NUCLEOTIDE SEQUENCE</scope>
    <source>
        <strain evidence="11">SH1</strain>
    </source>
</reference>
<feature type="region of interest" description="Disordered" evidence="8">
    <location>
        <begin position="23"/>
        <end position="45"/>
    </location>
</feature>